<sequence length="357" mass="39012">MVMSQHHEKGSPKQAPLDSGASRQPPLQFEQCRCHCDDHCCQADGLAGSLILTLGPLGSAATDTDRPPCNCCSCDGGAPEPTPESMAVLRGSRFLRPAQELLSEAVRTADLAGVDGEETEKEEERRLEASAMRRAANSDDADGVQAKLLGLLSELESRQERYFGELGRVASSFEPALGPGAAAAYTSLMSQAMARHFGNLRRAILRRLRLHAAAAAAAPRRRPVAPLREAFITGAEEDDEDDDEPVTEEMVDRVARRMKLAAAARAEQAWRPLRGLPEGSVAVLRAWLFDHFLHPYPSDSEKLRLAVSTGLSRGQISNWFINARVRLWKPMIEEMYNDEFSSEDYPLSNSISGASSP</sequence>
<dbReference type="GO" id="GO:0003677">
    <property type="term" value="F:DNA binding"/>
    <property type="evidence" value="ECO:0007669"/>
    <property type="project" value="UniProtKB-UniRule"/>
</dbReference>
<protein>
    <recommendedName>
        <fullName evidence="10">Homeobox domain-containing protein</fullName>
    </recommendedName>
</protein>
<dbReference type="Proteomes" id="UP001054889">
    <property type="component" value="Unassembled WGS sequence"/>
</dbReference>
<comment type="caution">
    <text evidence="11">The sequence shown here is derived from an EMBL/GenBank/DDBJ whole genome shotgun (WGS) entry which is preliminary data.</text>
</comment>
<evidence type="ECO:0000256" key="6">
    <source>
        <dbReference type="ARBA" id="ARBA00023163"/>
    </source>
</evidence>
<keyword evidence="5 8" id="KW-0371">Homeobox</keyword>
<keyword evidence="12" id="KW-1185">Reference proteome</keyword>
<feature type="domain" description="Homeobox" evidence="10">
    <location>
        <begin position="267"/>
        <end position="330"/>
    </location>
</feature>
<feature type="compositionally biased region" description="Basic and acidic residues" evidence="9">
    <location>
        <begin position="1"/>
        <end position="11"/>
    </location>
</feature>
<evidence type="ECO:0000313" key="11">
    <source>
        <dbReference type="EMBL" id="GJM96189.1"/>
    </source>
</evidence>
<dbReference type="GO" id="GO:0005634">
    <property type="term" value="C:nucleus"/>
    <property type="evidence" value="ECO:0007669"/>
    <property type="project" value="UniProtKB-SubCell"/>
</dbReference>
<comment type="subcellular location">
    <subcellularLocation>
        <location evidence="1 8">Nucleus</location>
    </subcellularLocation>
</comment>
<dbReference type="Pfam" id="PF05920">
    <property type="entry name" value="Homeobox_KN"/>
    <property type="match status" value="1"/>
</dbReference>
<name>A0AAV5CDR7_ELECO</name>
<reference evidence="11" key="1">
    <citation type="journal article" date="2018" name="DNA Res.">
        <title>Multiple hybrid de novo genome assembly of finger millet, an orphan allotetraploid crop.</title>
        <authorList>
            <person name="Hatakeyama M."/>
            <person name="Aluri S."/>
            <person name="Balachadran M.T."/>
            <person name="Sivarajan S.R."/>
            <person name="Patrignani A."/>
            <person name="Gruter S."/>
            <person name="Poveda L."/>
            <person name="Shimizu-Inatsugi R."/>
            <person name="Baeten J."/>
            <person name="Francoijs K.J."/>
            <person name="Nataraja K.N."/>
            <person name="Reddy Y.A.N."/>
            <person name="Phadnis S."/>
            <person name="Ravikumar R.L."/>
            <person name="Schlapbach R."/>
            <person name="Sreeman S.M."/>
            <person name="Shimizu K.K."/>
        </authorList>
    </citation>
    <scope>NUCLEOTIDE SEQUENCE</scope>
</reference>
<evidence type="ECO:0000256" key="5">
    <source>
        <dbReference type="ARBA" id="ARBA00023155"/>
    </source>
</evidence>
<dbReference type="EMBL" id="BQKI01000006">
    <property type="protein sequence ID" value="GJM96189.1"/>
    <property type="molecule type" value="Genomic_DNA"/>
</dbReference>
<accession>A0AAV5CDR7</accession>
<evidence type="ECO:0000256" key="4">
    <source>
        <dbReference type="ARBA" id="ARBA00023125"/>
    </source>
</evidence>
<dbReference type="Pfam" id="PF07526">
    <property type="entry name" value="POX"/>
    <property type="match status" value="1"/>
</dbReference>
<evidence type="ECO:0000256" key="7">
    <source>
        <dbReference type="ARBA" id="ARBA00023242"/>
    </source>
</evidence>
<evidence type="ECO:0000256" key="1">
    <source>
        <dbReference type="ARBA" id="ARBA00004123"/>
    </source>
</evidence>
<dbReference type="SUPFAM" id="SSF46689">
    <property type="entry name" value="Homeodomain-like"/>
    <property type="match status" value="1"/>
</dbReference>
<keyword evidence="3" id="KW-0805">Transcription regulation</keyword>
<proteinExistence type="inferred from homology"/>
<evidence type="ECO:0000256" key="8">
    <source>
        <dbReference type="PROSITE-ProRule" id="PRU00108"/>
    </source>
</evidence>
<organism evidence="11 12">
    <name type="scientific">Eleusine coracana subsp. coracana</name>
    <dbReference type="NCBI Taxonomy" id="191504"/>
    <lineage>
        <taxon>Eukaryota</taxon>
        <taxon>Viridiplantae</taxon>
        <taxon>Streptophyta</taxon>
        <taxon>Embryophyta</taxon>
        <taxon>Tracheophyta</taxon>
        <taxon>Spermatophyta</taxon>
        <taxon>Magnoliopsida</taxon>
        <taxon>Liliopsida</taxon>
        <taxon>Poales</taxon>
        <taxon>Poaceae</taxon>
        <taxon>PACMAD clade</taxon>
        <taxon>Chloridoideae</taxon>
        <taxon>Cynodonteae</taxon>
        <taxon>Eleusininae</taxon>
        <taxon>Eleusine</taxon>
    </lineage>
</organism>
<dbReference type="Gene3D" id="1.10.10.60">
    <property type="entry name" value="Homeodomain-like"/>
    <property type="match status" value="1"/>
</dbReference>
<feature type="region of interest" description="Disordered" evidence="9">
    <location>
        <begin position="1"/>
        <end position="24"/>
    </location>
</feature>
<dbReference type="PROSITE" id="PS50071">
    <property type="entry name" value="HOMEOBOX_2"/>
    <property type="match status" value="1"/>
</dbReference>
<evidence type="ECO:0000259" key="10">
    <source>
        <dbReference type="PROSITE" id="PS50071"/>
    </source>
</evidence>
<evidence type="ECO:0000313" key="12">
    <source>
        <dbReference type="Proteomes" id="UP001054889"/>
    </source>
</evidence>
<dbReference type="GO" id="GO:0006355">
    <property type="term" value="P:regulation of DNA-templated transcription"/>
    <property type="evidence" value="ECO:0007669"/>
    <property type="project" value="InterPro"/>
</dbReference>
<dbReference type="InterPro" id="IPR008422">
    <property type="entry name" value="KN_HD"/>
</dbReference>
<dbReference type="InterPro" id="IPR009057">
    <property type="entry name" value="Homeodomain-like_sf"/>
</dbReference>
<dbReference type="SMART" id="SM00389">
    <property type="entry name" value="HOX"/>
    <property type="match status" value="1"/>
</dbReference>
<dbReference type="InterPro" id="IPR001356">
    <property type="entry name" value="HD"/>
</dbReference>
<keyword evidence="4 8" id="KW-0238">DNA-binding</keyword>
<evidence type="ECO:0000256" key="2">
    <source>
        <dbReference type="ARBA" id="ARBA00006454"/>
    </source>
</evidence>
<keyword evidence="6" id="KW-0804">Transcription</keyword>
<dbReference type="AlphaFoldDB" id="A0AAV5CDR7"/>
<reference evidence="11" key="2">
    <citation type="submission" date="2021-12" db="EMBL/GenBank/DDBJ databases">
        <title>Resequencing data analysis of finger millet.</title>
        <authorList>
            <person name="Hatakeyama M."/>
            <person name="Aluri S."/>
            <person name="Balachadran M.T."/>
            <person name="Sivarajan S.R."/>
            <person name="Poveda L."/>
            <person name="Shimizu-Inatsugi R."/>
            <person name="Schlapbach R."/>
            <person name="Sreeman S.M."/>
            <person name="Shimizu K.K."/>
        </authorList>
    </citation>
    <scope>NUCLEOTIDE SEQUENCE</scope>
</reference>
<evidence type="ECO:0000256" key="3">
    <source>
        <dbReference type="ARBA" id="ARBA00023015"/>
    </source>
</evidence>
<gene>
    <name evidence="11" type="primary">ga13004</name>
    <name evidence="11" type="ORF">PR202_ga13004</name>
</gene>
<comment type="similarity">
    <text evidence="2">Belongs to the TALE/BELL homeobox family.</text>
</comment>
<evidence type="ECO:0000256" key="9">
    <source>
        <dbReference type="SAM" id="MobiDB-lite"/>
    </source>
</evidence>
<dbReference type="SMART" id="SM00574">
    <property type="entry name" value="POX"/>
    <property type="match status" value="1"/>
</dbReference>
<dbReference type="CDD" id="cd00086">
    <property type="entry name" value="homeodomain"/>
    <property type="match status" value="1"/>
</dbReference>
<feature type="DNA-binding region" description="Homeobox" evidence="8">
    <location>
        <begin position="269"/>
        <end position="331"/>
    </location>
</feature>
<dbReference type="InterPro" id="IPR050224">
    <property type="entry name" value="TALE_homeobox"/>
</dbReference>
<dbReference type="InterPro" id="IPR006563">
    <property type="entry name" value="POX_dom"/>
</dbReference>
<dbReference type="PANTHER" id="PTHR11850">
    <property type="entry name" value="HOMEOBOX PROTEIN TRANSCRIPTION FACTORS"/>
    <property type="match status" value="1"/>
</dbReference>
<keyword evidence="7 8" id="KW-0539">Nucleus</keyword>